<evidence type="ECO:0000256" key="1">
    <source>
        <dbReference type="SAM" id="MobiDB-lite"/>
    </source>
</evidence>
<keyword evidence="3" id="KW-1185">Reference proteome</keyword>
<comment type="caution">
    <text evidence="2">The sequence shown here is derived from an EMBL/GenBank/DDBJ whole genome shotgun (WGS) entry which is preliminary data.</text>
</comment>
<dbReference type="AlphaFoldDB" id="A0A9X2LBH3"/>
<evidence type="ECO:0000313" key="2">
    <source>
        <dbReference type="EMBL" id="MCQ8186506.1"/>
    </source>
</evidence>
<reference evidence="2" key="1">
    <citation type="submission" date="2022-07" db="EMBL/GenBank/DDBJ databases">
        <title>Parvularcula maris sp. nov., an algicidal bacterium isolated from seawater.</title>
        <authorList>
            <person name="Li F."/>
        </authorList>
    </citation>
    <scope>NUCLEOTIDE SEQUENCE</scope>
    <source>
        <strain evidence="2">BGMRC 0090</strain>
    </source>
</reference>
<protein>
    <recommendedName>
        <fullName evidence="4">Chromosome partitioning protein ParB</fullName>
    </recommendedName>
</protein>
<dbReference type="RefSeq" id="WP_256620433.1">
    <property type="nucleotide sequence ID" value="NZ_JANIBC010000020.1"/>
</dbReference>
<sequence length="163" mass="17977">MSHALAERQEHFAERLSDSLAETVTMVAVLTEEERRELRSLCLAASLDFSEARSDQPDHAARRTAGLIAERFGSDLRRHWTPDEAYFQKLSRPAVAEALAEMGSQETGLERAKKADLVPMAARRAKASGWLPESVRFAQRAEEETPALEAGEAEAEASLPETA</sequence>
<evidence type="ECO:0008006" key="4">
    <source>
        <dbReference type="Google" id="ProtNLM"/>
    </source>
</evidence>
<organism evidence="2 3">
    <name type="scientific">Parvularcula maris</name>
    <dbReference type="NCBI Taxonomy" id="2965077"/>
    <lineage>
        <taxon>Bacteria</taxon>
        <taxon>Pseudomonadati</taxon>
        <taxon>Pseudomonadota</taxon>
        <taxon>Alphaproteobacteria</taxon>
        <taxon>Parvularculales</taxon>
        <taxon>Parvularculaceae</taxon>
        <taxon>Parvularcula</taxon>
    </lineage>
</organism>
<dbReference type="Proteomes" id="UP001142610">
    <property type="component" value="Unassembled WGS sequence"/>
</dbReference>
<name>A0A9X2LBH3_9PROT</name>
<dbReference type="EMBL" id="JANIBC010000020">
    <property type="protein sequence ID" value="MCQ8186506.1"/>
    <property type="molecule type" value="Genomic_DNA"/>
</dbReference>
<feature type="region of interest" description="Disordered" evidence="1">
    <location>
        <begin position="140"/>
        <end position="163"/>
    </location>
</feature>
<proteinExistence type="predicted"/>
<evidence type="ECO:0000313" key="3">
    <source>
        <dbReference type="Proteomes" id="UP001142610"/>
    </source>
</evidence>
<accession>A0A9X2LBH3</accession>
<gene>
    <name evidence="2" type="ORF">NOG11_14075</name>
</gene>